<keyword evidence="6 7" id="KW-0472">Membrane</keyword>
<feature type="transmembrane region" description="Helical" evidence="7">
    <location>
        <begin position="27"/>
        <end position="50"/>
    </location>
</feature>
<sequence length="96" mass="10647">MEHMSQLQSVTVDGIDNSNARALVVKLINVVLTVLQVILLLVATAAGIIMPFLKTRVRVLTTFFSICLIIFVIRQWPDVNDIGSSLVRNLKESLVI</sequence>
<evidence type="ECO:0000256" key="7">
    <source>
        <dbReference type="SAM" id="Phobius"/>
    </source>
</evidence>
<keyword evidence="4 7" id="KW-1133">Transmembrane helix</keyword>
<accession>T1GPZ8</accession>
<keyword evidence="5" id="KW-0175">Coiled coil</keyword>
<dbReference type="Proteomes" id="UP000015102">
    <property type="component" value="Unassembled WGS sequence"/>
</dbReference>
<evidence type="ECO:0000313" key="8">
    <source>
        <dbReference type="EnsemblMetazoa" id="MESCA005694-PA"/>
    </source>
</evidence>
<dbReference type="EMBL" id="CAQQ02135880">
    <property type="status" value="NOT_ANNOTATED_CDS"/>
    <property type="molecule type" value="Genomic_DNA"/>
</dbReference>
<dbReference type="InterPro" id="IPR019394">
    <property type="entry name" value="TEX28/TMCC"/>
</dbReference>
<dbReference type="Pfam" id="PF10267">
    <property type="entry name" value="Tmemb_cc2"/>
    <property type="match status" value="1"/>
</dbReference>
<dbReference type="HOGENOM" id="CLU_2362116_0_0_1"/>
<evidence type="ECO:0000256" key="6">
    <source>
        <dbReference type="ARBA" id="ARBA00023136"/>
    </source>
</evidence>
<dbReference type="EnsemblMetazoa" id="MESCA005694-RA">
    <property type="protein sequence ID" value="MESCA005694-PA"/>
    <property type="gene ID" value="MESCA005694"/>
</dbReference>
<evidence type="ECO:0000256" key="2">
    <source>
        <dbReference type="ARBA" id="ARBA00008108"/>
    </source>
</evidence>
<keyword evidence="9" id="KW-1185">Reference proteome</keyword>
<comment type="similarity">
    <text evidence="2">Belongs to the TEX28 family.</text>
</comment>
<dbReference type="AlphaFoldDB" id="T1GPZ8"/>
<organism evidence="8 9">
    <name type="scientific">Megaselia scalaris</name>
    <name type="common">Humpbacked fly</name>
    <name type="synonym">Phora scalaris</name>
    <dbReference type="NCBI Taxonomy" id="36166"/>
    <lineage>
        <taxon>Eukaryota</taxon>
        <taxon>Metazoa</taxon>
        <taxon>Ecdysozoa</taxon>
        <taxon>Arthropoda</taxon>
        <taxon>Hexapoda</taxon>
        <taxon>Insecta</taxon>
        <taxon>Pterygota</taxon>
        <taxon>Neoptera</taxon>
        <taxon>Endopterygota</taxon>
        <taxon>Diptera</taxon>
        <taxon>Brachycera</taxon>
        <taxon>Muscomorpha</taxon>
        <taxon>Platypezoidea</taxon>
        <taxon>Phoridae</taxon>
        <taxon>Megaseliini</taxon>
        <taxon>Megaselia</taxon>
    </lineage>
</organism>
<reference evidence="9" key="1">
    <citation type="submission" date="2013-02" db="EMBL/GenBank/DDBJ databases">
        <authorList>
            <person name="Hughes D."/>
        </authorList>
    </citation>
    <scope>NUCLEOTIDE SEQUENCE</scope>
    <source>
        <strain>Durham</strain>
        <strain evidence="9">NC isolate 2 -- Noor lab</strain>
    </source>
</reference>
<keyword evidence="3 7" id="KW-0812">Transmembrane</keyword>
<dbReference type="GO" id="GO:0012505">
    <property type="term" value="C:endomembrane system"/>
    <property type="evidence" value="ECO:0007669"/>
    <property type="project" value="TreeGrafter"/>
</dbReference>
<dbReference type="GO" id="GO:0016020">
    <property type="term" value="C:membrane"/>
    <property type="evidence" value="ECO:0007669"/>
    <property type="project" value="UniProtKB-SubCell"/>
</dbReference>
<proteinExistence type="inferred from homology"/>
<evidence type="ECO:0000256" key="1">
    <source>
        <dbReference type="ARBA" id="ARBA00004370"/>
    </source>
</evidence>
<comment type="subcellular location">
    <subcellularLocation>
        <location evidence="1">Membrane</location>
    </subcellularLocation>
</comment>
<feature type="transmembrane region" description="Helical" evidence="7">
    <location>
        <begin position="57"/>
        <end position="76"/>
    </location>
</feature>
<evidence type="ECO:0000256" key="5">
    <source>
        <dbReference type="ARBA" id="ARBA00023054"/>
    </source>
</evidence>
<evidence type="ECO:0000256" key="4">
    <source>
        <dbReference type="ARBA" id="ARBA00022989"/>
    </source>
</evidence>
<name>T1GPZ8_MEGSC</name>
<evidence type="ECO:0000313" key="9">
    <source>
        <dbReference type="Proteomes" id="UP000015102"/>
    </source>
</evidence>
<reference evidence="8" key="2">
    <citation type="submission" date="2015-06" db="UniProtKB">
        <authorList>
            <consortium name="EnsemblMetazoa"/>
        </authorList>
    </citation>
    <scope>IDENTIFICATION</scope>
</reference>
<dbReference type="PANTHER" id="PTHR17613">
    <property type="entry name" value="CEREBRAL PROTEIN-11-RELATED"/>
    <property type="match status" value="1"/>
</dbReference>
<evidence type="ECO:0000256" key="3">
    <source>
        <dbReference type="ARBA" id="ARBA00022692"/>
    </source>
</evidence>
<dbReference type="PANTHER" id="PTHR17613:SF14">
    <property type="entry name" value="DEMENTIN, ISOFORM H"/>
    <property type="match status" value="1"/>
</dbReference>
<protein>
    <submittedName>
        <fullName evidence="8">Uncharacterized protein</fullName>
    </submittedName>
</protein>